<evidence type="ECO:0000313" key="2">
    <source>
        <dbReference type="EMBL" id="SFS89635.1"/>
    </source>
</evidence>
<proteinExistence type="predicted"/>
<dbReference type="AlphaFoldDB" id="A0A1I6TKC9"/>
<reference evidence="2 3" key="1">
    <citation type="submission" date="2016-10" db="EMBL/GenBank/DDBJ databases">
        <authorList>
            <person name="de Groot N.N."/>
        </authorList>
    </citation>
    <scope>NUCLEOTIDE SEQUENCE [LARGE SCALE GENOMIC DNA]</scope>
    <source>
        <strain evidence="2 3">DSM 22789</strain>
    </source>
</reference>
<feature type="domain" description="VWFA" evidence="1">
    <location>
        <begin position="132"/>
        <end position="297"/>
    </location>
</feature>
<sequence>MKAIKSSGIEPIFINKTVNKMKTNIKFILTGVLLLGCLFGCKKDNGPAPIIDPIDDNSLPSAAILRVVVLEKTNDRLKFRLDLAVFRDSENIEDNLKSENFSIDSLTFRGNDFGFSHNLSKLINGTAKKNYSALMLMDQSGSISSTDRENYRLDAAKIFCNNLGTGNDVALWSFSGSTHNELVAFTTDTAMVIQEIEKLRGKEGGGTPLYQSQYEAISYTKSNSAKPNKAVLTFTDGQGSGSSDNVASHALSQDVSLYNVGLGDVNTVHLQQQAVATGGAFMYAKDARQLISIFGNLGKLLSNTAIYYQTEWTISHTDSPNLFQGSGDITHEITIRFPFGGEIQVPFRISYE</sequence>
<evidence type="ECO:0000313" key="3">
    <source>
        <dbReference type="Proteomes" id="UP000198785"/>
    </source>
</evidence>
<dbReference type="EMBL" id="FOZZ01000006">
    <property type="protein sequence ID" value="SFS89635.1"/>
    <property type="molecule type" value="Genomic_DNA"/>
</dbReference>
<dbReference type="InterPro" id="IPR036465">
    <property type="entry name" value="vWFA_dom_sf"/>
</dbReference>
<dbReference type="Gene3D" id="3.40.50.410">
    <property type="entry name" value="von Willebrand factor, type A domain"/>
    <property type="match status" value="1"/>
</dbReference>
<dbReference type="STRING" id="683125.SAMN05660206_106200"/>
<accession>A0A1I6TKC9</accession>
<name>A0A1I6TKC9_9SPHI</name>
<dbReference type="SUPFAM" id="SSF53300">
    <property type="entry name" value="vWA-like"/>
    <property type="match status" value="1"/>
</dbReference>
<dbReference type="Pfam" id="PF00092">
    <property type="entry name" value="VWA"/>
    <property type="match status" value="1"/>
</dbReference>
<dbReference type="InterPro" id="IPR002035">
    <property type="entry name" value="VWF_A"/>
</dbReference>
<dbReference type="PROSITE" id="PS50234">
    <property type="entry name" value="VWFA"/>
    <property type="match status" value="1"/>
</dbReference>
<dbReference type="Proteomes" id="UP000198785">
    <property type="component" value="Unassembled WGS sequence"/>
</dbReference>
<keyword evidence="3" id="KW-1185">Reference proteome</keyword>
<organism evidence="2 3">
    <name type="scientific">Sphingobacterium wenxiniae</name>
    <dbReference type="NCBI Taxonomy" id="683125"/>
    <lineage>
        <taxon>Bacteria</taxon>
        <taxon>Pseudomonadati</taxon>
        <taxon>Bacteroidota</taxon>
        <taxon>Sphingobacteriia</taxon>
        <taxon>Sphingobacteriales</taxon>
        <taxon>Sphingobacteriaceae</taxon>
        <taxon>Sphingobacterium</taxon>
    </lineage>
</organism>
<dbReference type="OrthoDB" id="938596at2"/>
<protein>
    <submittedName>
        <fullName evidence="2">von Willebrand factor type A domain-containing protein</fullName>
    </submittedName>
</protein>
<evidence type="ECO:0000259" key="1">
    <source>
        <dbReference type="PROSITE" id="PS50234"/>
    </source>
</evidence>
<gene>
    <name evidence="2" type="ORF">SAMN05660206_106200</name>
</gene>
<dbReference type="SMART" id="SM00327">
    <property type="entry name" value="VWA"/>
    <property type="match status" value="1"/>
</dbReference>